<keyword evidence="2" id="KW-0472">Membrane</keyword>
<dbReference type="Gene3D" id="3.40.50.410">
    <property type="entry name" value="von Willebrand factor, type A domain"/>
    <property type="match status" value="1"/>
</dbReference>
<feature type="region of interest" description="Disordered" evidence="1">
    <location>
        <begin position="211"/>
        <end position="238"/>
    </location>
</feature>
<feature type="region of interest" description="Disordered" evidence="1">
    <location>
        <begin position="25"/>
        <end position="47"/>
    </location>
</feature>
<keyword evidence="2" id="KW-0812">Transmembrane</keyword>
<sequence>MVHHGQGAARLLRYARPGAGADLCDRPSPHGLAHLPRRSLPVSRPDGRGLGRRGSIALMAALLALPLVGLVGLATDGARAWLLRSRLHTALDAAALAGARNINLQVAQRDAEVAGMFWTNFGVADSGFTAAQATGHAWRGFLDAMTTLDPPVAVDASTMQVSAHAVLDTTFTRVLGIPSVHVAVSAQAKRADLGMELSLVLDVTGSMDTNCSTPSDRTASSCGVTTVPREPGTTTASRNNNMDLLRLAAADLINILYGSRETVSNLWVSIVPFTTTVNLGPNRRDWLGGSAASSLDSDFSPTSWRGCVEARVGYDGAPDDGDRRDYTPSEVPFRPFLYKSTLGLYTLNGAAVPGDNDWARKLWNATTSGDNAITEDWYLYRGNYQVGPNVGCPATVVLPLTAKKTTVLDTIQSLRPSSRGGTMGNLGLQAGWFTLSPRWRGAWALGAAPAGQATALPLDYNAPYMRKVIVMMTDGTNQWYDTPYGFPGACTETTKSTASYPTSPAPGPAQAVRPIACPAANQVGSVTAASGAPAITNNADYTGYGRLKDGRLGTGVTNNSQAQTEINNRVAALCAAIKSAGITIYTVVLDTSGSSTSAATRTLYQGCATTPQHYVFVSQPTDLRTAFQQIGTQLANLRLVR</sequence>
<dbReference type="Pfam" id="PF13400">
    <property type="entry name" value="Tad"/>
    <property type="match status" value="1"/>
</dbReference>
<organism evidence="4 5">
    <name type="scientific">Roseicella frigidaeris</name>
    <dbReference type="NCBI Taxonomy" id="2230885"/>
    <lineage>
        <taxon>Bacteria</taxon>
        <taxon>Pseudomonadati</taxon>
        <taxon>Pseudomonadota</taxon>
        <taxon>Alphaproteobacteria</taxon>
        <taxon>Acetobacterales</taxon>
        <taxon>Roseomonadaceae</taxon>
        <taxon>Roseicella</taxon>
    </lineage>
</organism>
<evidence type="ECO:0000313" key="5">
    <source>
        <dbReference type="Proteomes" id="UP000249065"/>
    </source>
</evidence>
<name>A0A327MA22_9PROT</name>
<dbReference type="Proteomes" id="UP000249065">
    <property type="component" value="Unassembled WGS sequence"/>
</dbReference>
<comment type="caution">
    <text evidence="4">The sequence shown here is derived from an EMBL/GenBank/DDBJ whole genome shotgun (WGS) entry which is preliminary data.</text>
</comment>
<feature type="compositionally biased region" description="Polar residues" evidence="1">
    <location>
        <begin position="211"/>
        <end position="224"/>
    </location>
</feature>
<dbReference type="AlphaFoldDB" id="A0A327MA22"/>
<evidence type="ECO:0000259" key="3">
    <source>
        <dbReference type="Pfam" id="PF13400"/>
    </source>
</evidence>
<dbReference type="InterPro" id="IPR028087">
    <property type="entry name" value="Tad_N"/>
</dbReference>
<dbReference type="EMBL" id="QLIX01000005">
    <property type="protein sequence ID" value="RAI59347.1"/>
    <property type="molecule type" value="Genomic_DNA"/>
</dbReference>
<feature type="transmembrane region" description="Helical" evidence="2">
    <location>
        <begin position="56"/>
        <end position="75"/>
    </location>
</feature>
<dbReference type="OrthoDB" id="7522752at2"/>
<accession>A0A327MA22</accession>
<feature type="domain" description="Putative Flp pilus-assembly TadG-like N-terminal" evidence="3">
    <location>
        <begin position="54"/>
        <end position="100"/>
    </location>
</feature>
<dbReference type="SUPFAM" id="SSF53300">
    <property type="entry name" value="vWA-like"/>
    <property type="match status" value="1"/>
</dbReference>
<evidence type="ECO:0000256" key="1">
    <source>
        <dbReference type="SAM" id="MobiDB-lite"/>
    </source>
</evidence>
<proteinExistence type="predicted"/>
<keyword evidence="2" id="KW-1133">Transmembrane helix</keyword>
<dbReference type="InterPro" id="IPR036465">
    <property type="entry name" value="vWFA_dom_sf"/>
</dbReference>
<evidence type="ECO:0000256" key="2">
    <source>
        <dbReference type="SAM" id="Phobius"/>
    </source>
</evidence>
<protein>
    <recommendedName>
        <fullName evidence="3">Putative Flp pilus-assembly TadG-like N-terminal domain-containing protein</fullName>
    </recommendedName>
</protein>
<keyword evidence="5" id="KW-1185">Reference proteome</keyword>
<reference evidence="5" key="1">
    <citation type="submission" date="2018-06" db="EMBL/GenBank/DDBJ databases">
        <authorList>
            <person name="Khan S.A."/>
        </authorList>
    </citation>
    <scope>NUCLEOTIDE SEQUENCE [LARGE SCALE GENOMIC DNA]</scope>
    <source>
        <strain evidence="5">DB-1506</strain>
    </source>
</reference>
<gene>
    <name evidence="4" type="ORF">DOO78_09990</name>
</gene>
<evidence type="ECO:0000313" key="4">
    <source>
        <dbReference type="EMBL" id="RAI59347.1"/>
    </source>
</evidence>